<dbReference type="Gene3D" id="3.40.50.1820">
    <property type="entry name" value="alpha/beta hydrolase"/>
    <property type="match status" value="2"/>
</dbReference>
<dbReference type="EMBL" id="CCBP010000123">
    <property type="protein sequence ID" value="CDO73732.1"/>
    <property type="molecule type" value="Genomic_DNA"/>
</dbReference>
<feature type="compositionally biased region" description="Low complexity" evidence="5">
    <location>
        <begin position="63"/>
        <end position="77"/>
    </location>
</feature>
<evidence type="ECO:0000259" key="7">
    <source>
        <dbReference type="Pfam" id="PF00561"/>
    </source>
</evidence>
<gene>
    <name evidence="8" type="ORF">BN946_scf185015.g60</name>
</gene>
<feature type="active site" evidence="3">
    <location>
        <position position="685"/>
    </location>
</feature>
<dbReference type="Gene3D" id="3.40.605.10">
    <property type="entry name" value="Aldehyde Dehydrogenase, Chain A, domain 1"/>
    <property type="match status" value="1"/>
</dbReference>
<evidence type="ECO:0000313" key="8">
    <source>
        <dbReference type="EMBL" id="CDO73732.1"/>
    </source>
</evidence>
<dbReference type="FunFam" id="3.40.309.10:FF:000012">
    <property type="entry name" value="Betaine aldehyde dehydrogenase"/>
    <property type="match status" value="1"/>
</dbReference>
<evidence type="ECO:0008006" key="10">
    <source>
        <dbReference type="Google" id="ProtNLM"/>
    </source>
</evidence>
<evidence type="ECO:0000256" key="3">
    <source>
        <dbReference type="PROSITE-ProRule" id="PRU10007"/>
    </source>
</evidence>
<evidence type="ECO:0000256" key="4">
    <source>
        <dbReference type="RuleBase" id="RU003345"/>
    </source>
</evidence>
<evidence type="ECO:0000256" key="1">
    <source>
        <dbReference type="ARBA" id="ARBA00009986"/>
    </source>
</evidence>
<evidence type="ECO:0000313" key="9">
    <source>
        <dbReference type="Proteomes" id="UP000029665"/>
    </source>
</evidence>
<dbReference type="InterPro" id="IPR000073">
    <property type="entry name" value="AB_hydrolase_1"/>
</dbReference>
<dbReference type="GO" id="GO:0016620">
    <property type="term" value="F:oxidoreductase activity, acting on the aldehyde or oxo group of donors, NAD or NADP as acceptor"/>
    <property type="evidence" value="ECO:0007669"/>
    <property type="project" value="InterPro"/>
</dbReference>
<evidence type="ECO:0000256" key="2">
    <source>
        <dbReference type="ARBA" id="ARBA00023002"/>
    </source>
</evidence>
<sequence>MNTGKVGSKALRFLSKQPARAYRSHPIRTAFQCSAPGPSSPPHDRPHFPCVDAHAARESKIISSRSASSSSSSSSSSGPEPPYARPNPTTYNVYHHHSPLPLVYADPLPSFDIAYETWGTLSPRKDNVILLHTGLSASSHAASTKLNPADGWWEKFIGPGRALDTNQFFIICTNVLGGCYGSTGPSSIDPITGEPYATRFPVLSIFDMVRAQFCLLDHLGIHSLYASVGSSMGAMQSLAAGWLYPERVGKVVSISGTARSSPSAIAMRFAQRSVLMADPNWKKGFYYDGLPPHTGMKLARPGLRPLSNTPVLILGVQSDILFPVEQQREVADALRIAGNQMVSYYELGGVWGHDTFFSHTAQLTQQKMRAKVPGGRVVVKPHRTRYGPFALHTALDGPMPQADGREEIEVKNPANGERLATYVLPHAHAHAHPIQFQLPIPFFPAPVSPLCATHLPTHAPADRRRPPSARIVSASQEDVRSAIYSAHEVFKAGLWSRAPASTRATVLANLARDLEERVPELAKIETLQTGRAIREMKAQLGRLPEWLDYYASVLRTHTSFVAPTQGPLLNYVQRVPLGVVAQVIPFNHPLLIAVKKIAPALAAGNSVIVKPSELAPISVLEFAEMAVAAGVPAGVLQVLPGYGRTVGKQLVSDPAVKKVDITAGTDTGRAIGKIVGANLSHYTAELGGKAPILVFGDADVPSAVNGAAFACFVASGQTCVSGTRLLVQDDVYDEFMDGFLQKAKSITERMGNPLNPKSTMGSVISLRQLQRIEGIVQRGVGTILAGGKRMMGTSTLDGFDFSQGAFFPPTVITDVPTEDDLWREEIFGPVVVVKRFSSEQEGIDLANGCKYGLGAGVWTQNLSRAHRVSASIQAGLVWVNTHHRNDPSSPWGGMKDSGIGRENGIEAFEAYTQSKSTIVNIASAEETRTTQDWFAEDDAEKRYG</sequence>
<feature type="domain" description="Aldehyde dehydrogenase" evidence="6">
    <location>
        <begin position="457"/>
        <end position="916"/>
    </location>
</feature>
<evidence type="ECO:0000256" key="5">
    <source>
        <dbReference type="SAM" id="MobiDB-lite"/>
    </source>
</evidence>
<dbReference type="PROSITE" id="PS00687">
    <property type="entry name" value="ALDEHYDE_DEHYDR_GLU"/>
    <property type="match status" value="1"/>
</dbReference>
<dbReference type="PANTHER" id="PTHR11699">
    <property type="entry name" value="ALDEHYDE DEHYDROGENASE-RELATED"/>
    <property type="match status" value="1"/>
</dbReference>
<dbReference type="InterPro" id="IPR029058">
    <property type="entry name" value="AB_hydrolase_fold"/>
</dbReference>
<dbReference type="Pfam" id="PF00171">
    <property type="entry name" value="Aldedh"/>
    <property type="match status" value="1"/>
</dbReference>
<dbReference type="OrthoDB" id="310895at2759"/>
<keyword evidence="2 4" id="KW-0560">Oxidoreductase</keyword>
<comment type="similarity">
    <text evidence="1 4">Belongs to the aldehyde dehydrogenase family.</text>
</comment>
<protein>
    <recommendedName>
        <fullName evidence="10">Aldehyde dehydrogenase domain-containing protein</fullName>
    </recommendedName>
</protein>
<reference evidence="8" key="1">
    <citation type="submission" date="2014-01" db="EMBL/GenBank/DDBJ databases">
        <title>The genome of the white-rot fungus Pycnoporus cinnabarinus: a basidiomycete model with a versatile arsenal for lignocellulosic biomass breakdown.</title>
        <authorList>
            <person name="Levasseur A."/>
            <person name="Lomascolo A."/>
            <person name="Ruiz-Duenas F.J."/>
            <person name="Uzan E."/>
            <person name="Piumi F."/>
            <person name="Kues U."/>
            <person name="Ram A.F.J."/>
            <person name="Murat C."/>
            <person name="Haon M."/>
            <person name="Benoit I."/>
            <person name="Arfi Y."/>
            <person name="Chevret D."/>
            <person name="Drula E."/>
            <person name="Kwon M.J."/>
            <person name="Gouret P."/>
            <person name="Lesage-Meessen L."/>
            <person name="Lombard V."/>
            <person name="Mariette J."/>
            <person name="Noirot C."/>
            <person name="Park J."/>
            <person name="Patyshakuliyeva A."/>
            <person name="Wieneger R.A.B."/>
            <person name="Wosten H.A.B."/>
            <person name="Martin F."/>
            <person name="Coutinho P.M."/>
            <person name="de Vries R."/>
            <person name="Martinez A.T."/>
            <person name="Klopp C."/>
            <person name="Pontarotti P."/>
            <person name="Henrissat B."/>
            <person name="Record E."/>
        </authorList>
    </citation>
    <scope>NUCLEOTIDE SEQUENCE [LARGE SCALE GENOMIC DNA]</scope>
    <source>
        <strain evidence="8">BRFM137</strain>
    </source>
</reference>
<name>A0A060SGV4_PYCCI</name>
<evidence type="ECO:0000259" key="6">
    <source>
        <dbReference type="Pfam" id="PF00171"/>
    </source>
</evidence>
<dbReference type="Gene3D" id="3.40.309.10">
    <property type="entry name" value="Aldehyde Dehydrogenase, Chain A, domain 2"/>
    <property type="match status" value="1"/>
</dbReference>
<organism evidence="8 9">
    <name type="scientific">Pycnoporus cinnabarinus</name>
    <name type="common">Cinnabar-red polypore</name>
    <name type="synonym">Trametes cinnabarina</name>
    <dbReference type="NCBI Taxonomy" id="5643"/>
    <lineage>
        <taxon>Eukaryota</taxon>
        <taxon>Fungi</taxon>
        <taxon>Dikarya</taxon>
        <taxon>Basidiomycota</taxon>
        <taxon>Agaricomycotina</taxon>
        <taxon>Agaricomycetes</taxon>
        <taxon>Polyporales</taxon>
        <taxon>Polyporaceae</taxon>
        <taxon>Trametes</taxon>
    </lineage>
</organism>
<feature type="region of interest" description="Disordered" evidence="5">
    <location>
        <begin position="25"/>
        <end position="90"/>
    </location>
</feature>
<dbReference type="STRING" id="5643.A0A060SGV4"/>
<dbReference type="Proteomes" id="UP000029665">
    <property type="component" value="Unassembled WGS sequence"/>
</dbReference>
<accession>A0A060SGV4</accession>
<dbReference type="CDD" id="cd07114">
    <property type="entry name" value="ALDH_DhaS"/>
    <property type="match status" value="1"/>
</dbReference>
<keyword evidence="9" id="KW-1185">Reference proteome</keyword>
<dbReference type="InterPro" id="IPR029510">
    <property type="entry name" value="Ald_DH_CS_GLU"/>
</dbReference>
<dbReference type="SUPFAM" id="SSF53474">
    <property type="entry name" value="alpha/beta-Hydrolases"/>
    <property type="match status" value="1"/>
</dbReference>
<dbReference type="SUPFAM" id="SSF53720">
    <property type="entry name" value="ALDH-like"/>
    <property type="match status" value="1"/>
</dbReference>
<comment type="caution">
    <text evidence="8">The sequence shown here is derived from an EMBL/GenBank/DDBJ whole genome shotgun (WGS) entry which is preliminary data.</text>
</comment>
<dbReference type="HOGENOM" id="CLU_311245_0_0_1"/>
<dbReference type="FunFam" id="3.40.605.10:FF:000007">
    <property type="entry name" value="NAD/NADP-dependent betaine aldehyde dehydrogenase"/>
    <property type="match status" value="1"/>
</dbReference>
<feature type="domain" description="AB hydrolase-1" evidence="7">
    <location>
        <begin position="127"/>
        <end position="300"/>
    </location>
</feature>
<dbReference type="InterPro" id="IPR016161">
    <property type="entry name" value="Ald_DH/histidinol_DH"/>
</dbReference>
<dbReference type="OMA" id="AIYSAHE"/>
<dbReference type="AlphaFoldDB" id="A0A060SGV4"/>
<dbReference type="Pfam" id="PF00561">
    <property type="entry name" value="Abhydrolase_1"/>
    <property type="match status" value="1"/>
</dbReference>
<dbReference type="InterPro" id="IPR015590">
    <property type="entry name" value="Aldehyde_DH_dom"/>
</dbReference>
<proteinExistence type="inferred from homology"/>
<dbReference type="InterPro" id="IPR016162">
    <property type="entry name" value="Ald_DH_N"/>
</dbReference>
<dbReference type="InterPro" id="IPR016163">
    <property type="entry name" value="Ald_DH_C"/>
</dbReference>